<dbReference type="AlphaFoldDB" id="A0AA51UF32"/>
<dbReference type="EMBL" id="CP133594">
    <property type="protein sequence ID" value="WMW21996.1"/>
    <property type="molecule type" value="Genomic_DNA"/>
</dbReference>
<dbReference type="Pfam" id="PF00085">
    <property type="entry name" value="Thioredoxin"/>
    <property type="match status" value="1"/>
</dbReference>
<dbReference type="GeneID" id="84230790"/>
<dbReference type="GO" id="GO:0005737">
    <property type="term" value="C:cytoplasm"/>
    <property type="evidence" value="ECO:0007669"/>
    <property type="project" value="TreeGrafter"/>
</dbReference>
<dbReference type="PROSITE" id="PS51352">
    <property type="entry name" value="THIOREDOXIN_2"/>
    <property type="match status" value="1"/>
</dbReference>
<dbReference type="KEGG" id="mmav:RE476_11575"/>
<proteinExistence type="predicted"/>
<reference evidence="2" key="1">
    <citation type="submission" date="2023-08" db="EMBL/GenBank/DDBJ databases">
        <title>Methanolobus mangrovi sp. nov. and Methanolobus sediminis sp. nov, two novel methylotrophic methanogens isolated from mangrove sediments in China.</title>
        <authorList>
            <person name="Zhou J."/>
        </authorList>
    </citation>
    <scope>NUCLEOTIDE SEQUENCE</scope>
    <source>
        <strain evidence="2">FTZ2</strain>
    </source>
</reference>
<dbReference type="Proteomes" id="UP001183006">
    <property type="component" value="Chromosome"/>
</dbReference>
<dbReference type="Gene3D" id="3.40.30.10">
    <property type="entry name" value="Glutaredoxin"/>
    <property type="match status" value="1"/>
</dbReference>
<keyword evidence="3" id="KW-1185">Reference proteome</keyword>
<accession>A0AA51UF32</accession>
<sequence>MNKIILPVVAIIAVFFVVVGLVGDNKAVDDSAIVTAANMEQLNDALAKGPVLVEIGTNSCPACIAQKPIMADIANDYEDKATVMFINAENTRAMAASFNVYTIPDIFVIAENSDEGYIYMGADGQVTTDRNKARYIGITAKKTLTDLLDAAIEYRQ</sequence>
<dbReference type="InterPro" id="IPR013766">
    <property type="entry name" value="Thioredoxin_domain"/>
</dbReference>
<evidence type="ECO:0000259" key="1">
    <source>
        <dbReference type="PROSITE" id="PS51352"/>
    </source>
</evidence>
<name>A0AA51UF32_9EURY</name>
<dbReference type="PANTHER" id="PTHR45663:SF11">
    <property type="entry name" value="GEO12009P1"/>
    <property type="match status" value="1"/>
</dbReference>
<dbReference type="GO" id="GO:0015035">
    <property type="term" value="F:protein-disulfide reductase activity"/>
    <property type="evidence" value="ECO:0007669"/>
    <property type="project" value="TreeGrafter"/>
</dbReference>
<dbReference type="CDD" id="cd02947">
    <property type="entry name" value="TRX_family"/>
    <property type="match status" value="1"/>
</dbReference>
<evidence type="ECO:0000313" key="3">
    <source>
        <dbReference type="Proteomes" id="UP001183006"/>
    </source>
</evidence>
<gene>
    <name evidence="2" type="ORF">RE476_11575</name>
</gene>
<dbReference type="RefSeq" id="WP_309307789.1">
    <property type="nucleotide sequence ID" value="NZ_CP133594.1"/>
</dbReference>
<feature type="domain" description="Thioredoxin" evidence="1">
    <location>
        <begin position="21"/>
        <end position="153"/>
    </location>
</feature>
<protein>
    <submittedName>
        <fullName evidence="2">Thioredoxin family protein</fullName>
    </submittedName>
</protein>
<evidence type="ECO:0000313" key="2">
    <source>
        <dbReference type="EMBL" id="WMW21996.1"/>
    </source>
</evidence>
<dbReference type="SUPFAM" id="SSF52833">
    <property type="entry name" value="Thioredoxin-like"/>
    <property type="match status" value="1"/>
</dbReference>
<organism evidence="2 3">
    <name type="scientific">Methanolobus mangrovi</name>
    <dbReference type="NCBI Taxonomy" id="3072977"/>
    <lineage>
        <taxon>Archaea</taxon>
        <taxon>Methanobacteriati</taxon>
        <taxon>Methanobacteriota</taxon>
        <taxon>Stenosarchaea group</taxon>
        <taxon>Methanomicrobia</taxon>
        <taxon>Methanosarcinales</taxon>
        <taxon>Methanosarcinaceae</taxon>
        <taxon>Methanolobus</taxon>
    </lineage>
</organism>
<dbReference type="PANTHER" id="PTHR45663">
    <property type="entry name" value="GEO12009P1"/>
    <property type="match status" value="1"/>
</dbReference>
<dbReference type="InterPro" id="IPR036249">
    <property type="entry name" value="Thioredoxin-like_sf"/>
</dbReference>